<feature type="region of interest" description="Disordered" evidence="2">
    <location>
        <begin position="854"/>
        <end position="886"/>
    </location>
</feature>
<comment type="caution">
    <text evidence="4">The sequence shown here is derived from an EMBL/GenBank/DDBJ whole genome shotgun (WGS) entry which is preliminary data.</text>
</comment>
<feature type="compositionally biased region" description="Basic residues" evidence="2">
    <location>
        <begin position="60"/>
        <end position="75"/>
    </location>
</feature>
<feature type="transmembrane region" description="Helical" evidence="3">
    <location>
        <begin position="7"/>
        <end position="25"/>
    </location>
</feature>
<evidence type="ECO:0000313" key="5">
    <source>
        <dbReference type="Proteomes" id="UP001362999"/>
    </source>
</evidence>
<keyword evidence="5" id="KW-1185">Reference proteome</keyword>
<evidence type="ECO:0000256" key="1">
    <source>
        <dbReference type="SAM" id="Coils"/>
    </source>
</evidence>
<accession>A0AAW0B0U6</accession>
<sequence>MRDRTASFYDAIFVAYLSLAQFFFYNNYRLDLLAEYAPSLRLRGGATSDYDDPLDEDQPKRKRKGKQPVRPRKRAAAGSEPIDLCSDSDSESEGIRVTAGSKKRKGGIFVDTVIHLDNAMESYDVPPLEDRVAYIIDYRNRPKLFKGTGRAGKDLTVDGLVKKEDAFKGPTGRQTVQTIANILILDDGETVECRRSNLSCNGFYVCSFAADNFLDGCERWSSDDEPHTLISASTMAAKSSEAKSVAAVASSFYRSVTSTRCKGTFLDSDEVCNGEAVLRRFREGKQKGKAYFVGCEKWSSASSNMGTRHRFTAIPFEARETIVVKLFRNEPLDEEDDDTRVLVGECKEIIHPSHLPRNGQCLRNHYRDGVHVIAELEKRKCDAKLSLFIPVDPADLRTVIIPLAGVPHCHPNFPRTKIPIAIQQRYSGLTKKVPLSRRTTLGVDQSAAVEQDLEGQMVQELHPGMMNNRKRRDLVKNQRQSQFPHGTDIEGVLHEFHKDRSLNINERYIHAVNLADDGHIIVTINPSLAHLALDAMWIMVDTTFAVVHGKTNEWKLLIWLNSVQKRTVIGRIWSNRATRDAFILVWKGIFEAIETITGKKLNFKVFSPSSNLLGAIGDSEGAQAQGLADVIILRQMNSNSPPMHFDDILKLVWKTCLVHFNRGVFGLRDHVTDEVLQYLLSFPYLATPDDIQDYYTFCAESTNAKVQAWWAHKVSYPWLLISLNRFLSHMDKRHWDLTPNDTNPIEGSHAQDNQIKPTSRPLLEAILLAKDLDAQTARIIEEMVTSGVLENPNNSLQARFKLKAQRQARAQEKRRTSEAELITRKESRNLQNKMKATQQENEDLRKQIALLTQASGSIPPSTPQRPLPVASSSRLSPSPSNSIIDVDALSDSDDDFDYAAALKSDVMSPIFKKMARDYAMPGVDDDESN</sequence>
<gene>
    <name evidence="4" type="ORF">R3P38DRAFT_3199501</name>
</gene>
<keyword evidence="3" id="KW-0812">Transmembrane</keyword>
<reference evidence="4 5" key="1">
    <citation type="journal article" date="2024" name="J Genomics">
        <title>Draft genome sequencing and assembly of Favolaschia claudopus CIRM-BRFM 2984 isolated from oak limbs.</title>
        <authorList>
            <person name="Navarro D."/>
            <person name="Drula E."/>
            <person name="Chaduli D."/>
            <person name="Cazenave R."/>
            <person name="Ahrendt S."/>
            <person name="Wang J."/>
            <person name="Lipzen A."/>
            <person name="Daum C."/>
            <person name="Barry K."/>
            <person name="Grigoriev I.V."/>
            <person name="Favel A."/>
            <person name="Rosso M.N."/>
            <person name="Martin F."/>
        </authorList>
    </citation>
    <scope>NUCLEOTIDE SEQUENCE [LARGE SCALE GENOMIC DNA]</scope>
    <source>
        <strain evidence="4 5">CIRM-BRFM 2984</strain>
    </source>
</reference>
<evidence type="ECO:0000256" key="3">
    <source>
        <dbReference type="SAM" id="Phobius"/>
    </source>
</evidence>
<keyword evidence="3" id="KW-1133">Transmembrane helix</keyword>
<feature type="region of interest" description="Disordered" evidence="2">
    <location>
        <begin position="47"/>
        <end position="93"/>
    </location>
</feature>
<protein>
    <submittedName>
        <fullName evidence="4">Uncharacterized protein</fullName>
    </submittedName>
</protein>
<feature type="compositionally biased region" description="Low complexity" evidence="2">
    <location>
        <begin position="867"/>
        <end position="886"/>
    </location>
</feature>
<dbReference type="EMBL" id="JAWWNJ010000044">
    <property type="protein sequence ID" value="KAK7019287.1"/>
    <property type="molecule type" value="Genomic_DNA"/>
</dbReference>
<keyword evidence="1" id="KW-0175">Coiled coil</keyword>
<name>A0AAW0B0U6_9AGAR</name>
<dbReference type="Proteomes" id="UP001362999">
    <property type="component" value="Unassembled WGS sequence"/>
</dbReference>
<dbReference type="AlphaFoldDB" id="A0AAW0B0U6"/>
<evidence type="ECO:0000313" key="4">
    <source>
        <dbReference type="EMBL" id="KAK7019287.1"/>
    </source>
</evidence>
<feature type="coiled-coil region" evidence="1">
    <location>
        <begin position="827"/>
        <end position="854"/>
    </location>
</feature>
<proteinExistence type="predicted"/>
<organism evidence="4 5">
    <name type="scientific">Favolaschia claudopus</name>
    <dbReference type="NCBI Taxonomy" id="2862362"/>
    <lineage>
        <taxon>Eukaryota</taxon>
        <taxon>Fungi</taxon>
        <taxon>Dikarya</taxon>
        <taxon>Basidiomycota</taxon>
        <taxon>Agaricomycotina</taxon>
        <taxon>Agaricomycetes</taxon>
        <taxon>Agaricomycetidae</taxon>
        <taxon>Agaricales</taxon>
        <taxon>Marasmiineae</taxon>
        <taxon>Mycenaceae</taxon>
        <taxon>Favolaschia</taxon>
    </lineage>
</organism>
<evidence type="ECO:0000256" key="2">
    <source>
        <dbReference type="SAM" id="MobiDB-lite"/>
    </source>
</evidence>
<keyword evidence="3" id="KW-0472">Membrane</keyword>